<dbReference type="OrthoDB" id="2264205at2759"/>
<organism evidence="1">
    <name type="scientific">Absidia glauca</name>
    <name type="common">Pin mould</name>
    <dbReference type="NCBI Taxonomy" id="4829"/>
    <lineage>
        <taxon>Eukaryota</taxon>
        <taxon>Fungi</taxon>
        <taxon>Fungi incertae sedis</taxon>
        <taxon>Mucoromycota</taxon>
        <taxon>Mucoromycotina</taxon>
        <taxon>Mucoromycetes</taxon>
        <taxon>Mucorales</taxon>
        <taxon>Cunninghamellaceae</taxon>
        <taxon>Absidia</taxon>
    </lineage>
</organism>
<keyword evidence="2" id="KW-1185">Reference proteome</keyword>
<protein>
    <submittedName>
        <fullName evidence="1">Uncharacterized protein</fullName>
    </submittedName>
</protein>
<dbReference type="EMBL" id="LT550399">
    <property type="protein sequence ID" value="SAL95629.1"/>
    <property type="molecule type" value="Genomic_DNA"/>
</dbReference>
<evidence type="ECO:0000313" key="1">
    <source>
        <dbReference type="EMBL" id="SAL95629.1"/>
    </source>
</evidence>
<gene>
    <name evidence="1" type="primary">ABSGL_00966.1 scaffold 1074</name>
</gene>
<dbReference type="Proteomes" id="UP000078561">
    <property type="component" value="Unassembled WGS sequence"/>
</dbReference>
<name>A0A168KXB3_ABSGL</name>
<evidence type="ECO:0000313" key="2">
    <source>
        <dbReference type="Proteomes" id="UP000078561"/>
    </source>
</evidence>
<accession>A0A168KXB3</accession>
<reference evidence="1" key="1">
    <citation type="submission" date="2016-04" db="EMBL/GenBank/DDBJ databases">
        <authorList>
            <person name="Evans L.H."/>
            <person name="Alamgir A."/>
            <person name="Owens N."/>
            <person name="Weber N.D."/>
            <person name="Virtaneva K."/>
            <person name="Barbian K."/>
            <person name="Babar A."/>
            <person name="Rosenke K."/>
        </authorList>
    </citation>
    <scope>NUCLEOTIDE SEQUENCE [LARGE SCALE GENOMIC DNA]</scope>
    <source>
        <strain evidence="1">CBS 101.48</strain>
    </source>
</reference>
<dbReference type="InParanoid" id="A0A168KXB3"/>
<sequence>MDMADLAKPQVIRSHAYRTGRNKGSFILDVSSRKEGDSTINSLIPKQYSACRGAANFREGGRRLYEVNIALVMVLNPMNSPPLVSPSSSLMNLRLASLIHSPYMARSWMLASILKLPLVCLWAPVMQSWKSRKIPTFHLSRLSPKSSHGLVLTMDSSPPGTVCRNTASTVIKMAMCAPTVPLPVLSASVSRAINLVILSPTVASLTAPPLVVVVRVLSQMSGFIP</sequence>
<dbReference type="AlphaFoldDB" id="A0A168KXB3"/>
<proteinExistence type="predicted"/>